<dbReference type="CDD" id="cd06849">
    <property type="entry name" value="lipoyl_domain"/>
    <property type="match status" value="1"/>
</dbReference>
<dbReference type="PROSITE" id="PS51826">
    <property type="entry name" value="PSBD"/>
    <property type="match status" value="1"/>
</dbReference>
<dbReference type="STRING" id="1835254.CL55_00011470"/>
<dbReference type="PATRIC" id="fig|576611.7.peg.1163"/>
<organism evidence="12 13">
    <name type="scientific">Polynucleobacter duraquae</name>
    <dbReference type="NCBI Taxonomy" id="1835254"/>
    <lineage>
        <taxon>Bacteria</taxon>
        <taxon>Pseudomonadati</taxon>
        <taxon>Pseudomonadota</taxon>
        <taxon>Betaproteobacteria</taxon>
        <taxon>Burkholderiales</taxon>
        <taxon>Burkholderiaceae</taxon>
        <taxon>Polynucleobacter</taxon>
    </lineage>
</organism>
<keyword evidence="13" id="KW-1185">Reference proteome</keyword>
<dbReference type="Gene3D" id="3.30.559.10">
    <property type="entry name" value="Chloramphenicol acetyltransferase-like domain"/>
    <property type="match status" value="1"/>
</dbReference>
<comment type="catalytic activity">
    <reaction evidence="8 9">
        <text>N(6)-[(R)-dihydrolipoyl]-L-lysyl-[protein] + acetyl-CoA = N(6)-[(R)-S(8)-acetyldihydrolipoyl]-L-lysyl-[protein] + CoA</text>
        <dbReference type="Rhea" id="RHEA:17017"/>
        <dbReference type="Rhea" id="RHEA-COMP:10475"/>
        <dbReference type="Rhea" id="RHEA-COMP:10478"/>
        <dbReference type="ChEBI" id="CHEBI:57287"/>
        <dbReference type="ChEBI" id="CHEBI:57288"/>
        <dbReference type="ChEBI" id="CHEBI:83100"/>
        <dbReference type="ChEBI" id="CHEBI:83111"/>
        <dbReference type="EC" id="2.3.1.12"/>
    </reaction>
</comment>
<dbReference type="InterPro" id="IPR023213">
    <property type="entry name" value="CAT-like_dom_sf"/>
</dbReference>
<keyword evidence="6 9" id="KW-0012">Acyltransferase</keyword>
<evidence type="ECO:0000256" key="5">
    <source>
        <dbReference type="ARBA" id="ARBA00022823"/>
    </source>
</evidence>
<dbReference type="InterPro" id="IPR050743">
    <property type="entry name" value="2-oxoacid_DH_E2_comp"/>
</dbReference>
<gene>
    <name evidence="12" type="ORF">CL55_00011470</name>
</gene>
<dbReference type="RefSeq" id="WP_052728779.1">
    <property type="nucleotide sequence ID" value="NZ_CP007501.1"/>
</dbReference>
<evidence type="ECO:0000256" key="4">
    <source>
        <dbReference type="ARBA" id="ARBA00022737"/>
    </source>
</evidence>
<dbReference type="PANTHER" id="PTHR43178">
    <property type="entry name" value="DIHYDROLIPOAMIDE ACETYLTRANSFERASE COMPONENT OF PYRUVATE DEHYDROGENASE COMPLEX"/>
    <property type="match status" value="1"/>
</dbReference>
<comment type="function">
    <text evidence="7">The pyruvate dehydrogenase complex catalyzes the overall conversion of pyruvate to acetyl-CoA and CO(2). It contains multiple copies of three enzymatic components: pyruvate dehydrogenase (E1), dihydrolipoamide acetyltransferase (E2) and lipoamide dehydrogenase (E3).</text>
</comment>
<dbReference type="GO" id="GO:0045254">
    <property type="term" value="C:pyruvate dehydrogenase complex"/>
    <property type="evidence" value="ECO:0007669"/>
    <property type="project" value="UniProtKB-UniRule"/>
</dbReference>
<feature type="domain" description="Lipoyl-binding" evidence="10">
    <location>
        <begin position="4"/>
        <end position="78"/>
    </location>
</feature>
<dbReference type="EMBL" id="CP007501">
    <property type="protein sequence ID" value="AKD25480.1"/>
    <property type="molecule type" value="Genomic_DNA"/>
</dbReference>
<accession>A0A0E3ZK39</accession>
<comment type="cofactor">
    <cofactor evidence="9">
        <name>(R)-lipoate</name>
        <dbReference type="ChEBI" id="CHEBI:83088"/>
    </cofactor>
    <text evidence="9">Binds 1 lipoyl cofactor covalently.</text>
</comment>
<dbReference type="InterPro" id="IPR001078">
    <property type="entry name" value="2-oxoacid_DH_actylTfrase"/>
</dbReference>
<dbReference type="NCBIfam" id="TIGR01348">
    <property type="entry name" value="PDHac_trf_long"/>
    <property type="match status" value="1"/>
</dbReference>
<dbReference type="PANTHER" id="PTHR43178:SF2">
    <property type="entry name" value="DIHYDROLIPOYLLYSINE-RESIDUE ACETYLTRANSFERASE COMPONENT OF PYRUVATE DEHYDROGENASE COMPLEX"/>
    <property type="match status" value="1"/>
</dbReference>
<comment type="subunit">
    <text evidence="2 9">Forms a 24-polypeptide structural core with octahedral symmetry.</text>
</comment>
<dbReference type="InterPro" id="IPR006256">
    <property type="entry name" value="AcTrfase_Pyrv_DH_cplx"/>
</dbReference>
<dbReference type="GO" id="GO:0004742">
    <property type="term" value="F:dihydrolipoyllysine-residue acetyltransferase activity"/>
    <property type="evidence" value="ECO:0007669"/>
    <property type="project" value="UniProtKB-UniRule"/>
</dbReference>
<dbReference type="EC" id="2.3.1.12" evidence="9"/>
<dbReference type="GO" id="GO:0006086">
    <property type="term" value="P:pyruvate decarboxylation to acetyl-CoA"/>
    <property type="evidence" value="ECO:0007669"/>
    <property type="project" value="UniProtKB-UniRule"/>
</dbReference>
<name>A0A0E3ZK39_9BURK</name>
<evidence type="ECO:0000256" key="3">
    <source>
        <dbReference type="ARBA" id="ARBA00022679"/>
    </source>
</evidence>
<keyword evidence="5 9" id="KW-0450">Lipoyl</keyword>
<dbReference type="OrthoDB" id="9805770at2"/>
<dbReference type="SUPFAM" id="SSF51230">
    <property type="entry name" value="Single hybrid motif"/>
    <property type="match status" value="1"/>
</dbReference>
<dbReference type="SUPFAM" id="SSF47005">
    <property type="entry name" value="Peripheral subunit-binding domain of 2-oxo acid dehydrogenase complex"/>
    <property type="match status" value="1"/>
</dbReference>
<dbReference type="Pfam" id="PF00198">
    <property type="entry name" value="2-oxoacid_dh"/>
    <property type="match status" value="1"/>
</dbReference>
<evidence type="ECO:0000256" key="2">
    <source>
        <dbReference type="ARBA" id="ARBA00011484"/>
    </source>
</evidence>
<comment type="similarity">
    <text evidence="1 9">Belongs to the 2-oxoacid dehydrogenase family.</text>
</comment>
<dbReference type="GO" id="GO:0031405">
    <property type="term" value="F:lipoic acid binding"/>
    <property type="evidence" value="ECO:0007669"/>
    <property type="project" value="TreeGrafter"/>
</dbReference>
<dbReference type="GO" id="GO:0005737">
    <property type="term" value="C:cytoplasm"/>
    <property type="evidence" value="ECO:0007669"/>
    <property type="project" value="TreeGrafter"/>
</dbReference>
<evidence type="ECO:0000259" key="10">
    <source>
        <dbReference type="PROSITE" id="PS50968"/>
    </source>
</evidence>
<dbReference type="FunFam" id="3.30.559.10:FF:000004">
    <property type="entry name" value="Acetyltransferase component of pyruvate dehydrogenase complex"/>
    <property type="match status" value="1"/>
</dbReference>
<evidence type="ECO:0000313" key="13">
    <source>
        <dbReference type="Proteomes" id="UP000061135"/>
    </source>
</evidence>
<dbReference type="SUPFAM" id="SSF52777">
    <property type="entry name" value="CoA-dependent acyltransferases"/>
    <property type="match status" value="1"/>
</dbReference>
<evidence type="ECO:0000256" key="8">
    <source>
        <dbReference type="ARBA" id="ARBA00048370"/>
    </source>
</evidence>
<evidence type="ECO:0000256" key="1">
    <source>
        <dbReference type="ARBA" id="ARBA00007317"/>
    </source>
</evidence>
<dbReference type="Pfam" id="PF02817">
    <property type="entry name" value="E3_binding"/>
    <property type="match status" value="1"/>
</dbReference>
<evidence type="ECO:0000256" key="6">
    <source>
        <dbReference type="ARBA" id="ARBA00023315"/>
    </source>
</evidence>
<dbReference type="KEGG" id="pdq:CL55_00011470"/>
<keyword evidence="12" id="KW-0670">Pyruvate</keyword>
<dbReference type="Gene3D" id="4.10.320.10">
    <property type="entry name" value="E3-binding domain"/>
    <property type="match status" value="1"/>
</dbReference>
<dbReference type="PROSITE" id="PS00189">
    <property type="entry name" value="LIPOYL"/>
    <property type="match status" value="1"/>
</dbReference>
<protein>
    <recommendedName>
        <fullName evidence="9">Acetyltransferase component of pyruvate dehydrogenase complex</fullName>
        <ecNumber evidence="9">2.3.1.12</ecNumber>
    </recommendedName>
</protein>
<dbReference type="Proteomes" id="UP000061135">
    <property type="component" value="Chromosome"/>
</dbReference>
<reference evidence="12 13" key="1">
    <citation type="submission" date="2014-03" db="EMBL/GenBank/DDBJ databases">
        <title>Genome of Polynucleobacter strain MWH-MoK4.</title>
        <authorList>
            <person name="Hahn M.W."/>
        </authorList>
    </citation>
    <scope>NUCLEOTIDE SEQUENCE [LARGE SCALE GENOMIC DNA]</scope>
    <source>
        <strain evidence="12 13">MWH-MoK4</strain>
    </source>
</reference>
<dbReference type="InterPro" id="IPR036625">
    <property type="entry name" value="E3-bd_dom_sf"/>
</dbReference>
<evidence type="ECO:0000313" key="12">
    <source>
        <dbReference type="EMBL" id="AKD25480.1"/>
    </source>
</evidence>
<keyword evidence="3 9" id="KW-0808">Transferase</keyword>
<dbReference type="AlphaFoldDB" id="A0A0E3ZK39"/>
<dbReference type="InterPro" id="IPR004167">
    <property type="entry name" value="PSBD"/>
</dbReference>
<sequence length="437" mass="46238">MSQLIDIKVPDIGDYKDVPVIEVLVKAGDRVEKEQSIVVLESDKATMDVPSSHSGLVKEVKVKVGDSISEGAIVLVLEESGAAAVPAAAQTAAAPVAAKAEPVAAPTSKVELPIVRAPAPPAVSNAPVEVDPTASHASPSVRKFARELGVTVHQVKGSGPKGRITQEDVQAFVKAAMSGGAGNASTASGGSLGGLNLIPWPKVDFSKFGETERQPLNRIKKLTAANLGRNWVMIPAVTYHEDADITDLEAFRVLTNKENEKQGLKITMLAFLMKAAVAALKKYPEFNSSIDGDDLVLKKYFNIAFAADTPNGLVVPVIRDADKKGIFELARETSELAALARDGKLKPDQMQGASFTISSLGGIGGTYFSPIVNAPEVAILGVSKAAMKPVWDGKQFVPRLICPLSLSADHRVIDGALATRFNVYIAQLMSDFRRAAL</sequence>
<dbReference type="InterPro" id="IPR003016">
    <property type="entry name" value="2-oxoA_DH_lipoyl-BS"/>
</dbReference>
<dbReference type="Pfam" id="PF00364">
    <property type="entry name" value="Biotin_lipoyl"/>
    <property type="match status" value="1"/>
</dbReference>
<dbReference type="InterPro" id="IPR000089">
    <property type="entry name" value="Biotin_lipoyl"/>
</dbReference>
<dbReference type="PROSITE" id="PS50968">
    <property type="entry name" value="BIOTINYL_LIPOYL"/>
    <property type="match status" value="1"/>
</dbReference>
<dbReference type="Gene3D" id="2.40.50.100">
    <property type="match status" value="1"/>
</dbReference>
<evidence type="ECO:0000256" key="9">
    <source>
        <dbReference type="RuleBase" id="RU361137"/>
    </source>
</evidence>
<dbReference type="HOGENOM" id="CLU_016733_10_0_4"/>
<dbReference type="FunFam" id="2.40.50.100:FF:000009">
    <property type="entry name" value="Acetyltransferase component of pyruvate dehydrogenase complex"/>
    <property type="match status" value="1"/>
</dbReference>
<dbReference type="InterPro" id="IPR011053">
    <property type="entry name" value="Single_hybrid_motif"/>
</dbReference>
<evidence type="ECO:0000259" key="11">
    <source>
        <dbReference type="PROSITE" id="PS51826"/>
    </source>
</evidence>
<keyword evidence="4" id="KW-0677">Repeat</keyword>
<proteinExistence type="inferred from homology"/>
<feature type="domain" description="Peripheral subunit-binding (PSBD)" evidence="11">
    <location>
        <begin position="136"/>
        <end position="173"/>
    </location>
</feature>
<evidence type="ECO:0000256" key="7">
    <source>
        <dbReference type="ARBA" id="ARBA00025211"/>
    </source>
</evidence>